<name>A0A926I1C0_9FIRM</name>
<dbReference type="InterPro" id="IPR000787">
    <property type="entry name" value="Peptidase_M29"/>
</dbReference>
<accession>A0A926I1C0</accession>
<keyword evidence="2" id="KW-0645">Protease</keyword>
<protein>
    <submittedName>
        <fullName evidence="2">Aminopeptidase</fullName>
    </submittedName>
</protein>
<dbReference type="SUPFAM" id="SSF144052">
    <property type="entry name" value="Thermophilic metalloprotease-like"/>
    <property type="match status" value="1"/>
</dbReference>
<dbReference type="EMBL" id="JACRSQ010000004">
    <property type="protein sequence ID" value="MBC8542826.1"/>
    <property type="molecule type" value="Genomic_DNA"/>
</dbReference>
<evidence type="ECO:0000313" key="3">
    <source>
        <dbReference type="Proteomes" id="UP000657006"/>
    </source>
</evidence>
<evidence type="ECO:0000313" key="2">
    <source>
        <dbReference type="EMBL" id="MBC8542826.1"/>
    </source>
</evidence>
<dbReference type="GO" id="GO:0046872">
    <property type="term" value="F:metal ion binding"/>
    <property type="evidence" value="ECO:0007669"/>
    <property type="project" value="UniProtKB-KW"/>
</dbReference>
<dbReference type="Pfam" id="PF02073">
    <property type="entry name" value="Peptidase_M29"/>
    <property type="match status" value="1"/>
</dbReference>
<dbReference type="Proteomes" id="UP000657006">
    <property type="component" value="Unassembled WGS sequence"/>
</dbReference>
<keyword evidence="2" id="KW-0378">Hydrolase</keyword>
<gene>
    <name evidence="2" type="ORF">H8730_04610</name>
</gene>
<evidence type="ECO:0000256" key="1">
    <source>
        <dbReference type="ARBA" id="ARBA00022723"/>
    </source>
</evidence>
<dbReference type="PANTHER" id="PTHR34448:SF3">
    <property type="entry name" value="AMINOPEPTIDASE AMPS"/>
    <property type="match status" value="1"/>
</dbReference>
<dbReference type="PANTHER" id="PTHR34448">
    <property type="entry name" value="AMINOPEPTIDASE"/>
    <property type="match status" value="1"/>
</dbReference>
<keyword evidence="2" id="KW-0031">Aminopeptidase</keyword>
<comment type="caution">
    <text evidence="2">The sequence shown here is derived from an EMBL/GenBank/DDBJ whole genome shotgun (WGS) entry which is preliminary data.</text>
</comment>
<dbReference type="InterPro" id="IPR052170">
    <property type="entry name" value="M29_Exopeptidase"/>
</dbReference>
<dbReference type="GO" id="GO:0004177">
    <property type="term" value="F:aminopeptidase activity"/>
    <property type="evidence" value="ECO:0007669"/>
    <property type="project" value="UniProtKB-KW"/>
</dbReference>
<keyword evidence="3" id="KW-1185">Reference proteome</keyword>
<dbReference type="AlphaFoldDB" id="A0A926I1C0"/>
<keyword evidence="1" id="KW-0479">Metal-binding</keyword>
<organism evidence="2 3">
    <name type="scientific">Bianquea renquensis</name>
    <dbReference type="NCBI Taxonomy" id="2763661"/>
    <lineage>
        <taxon>Bacteria</taxon>
        <taxon>Bacillati</taxon>
        <taxon>Bacillota</taxon>
        <taxon>Clostridia</taxon>
        <taxon>Eubacteriales</taxon>
        <taxon>Bianqueaceae</taxon>
        <taxon>Bianquea</taxon>
    </lineage>
</organism>
<reference evidence="2" key="1">
    <citation type="submission" date="2020-08" db="EMBL/GenBank/DDBJ databases">
        <title>Genome public.</title>
        <authorList>
            <person name="Liu C."/>
            <person name="Sun Q."/>
        </authorList>
    </citation>
    <scope>NUCLEOTIDE SEQUENCE</scope>
    <source>
        <strain evidence="2">NSJ-32</strain>
    </source>
</reference>
<sequence length="699" mass="80585">MFEYENYYKVYNARAAEDYFDDAEKLRRILEGNKPPKGMRETAYRFLRHEAEFLLTLLEFEHKLDADSFVGATSAELEKDQKRLYQDVEEDGYKKSYLNPTYMASLFGDACGPLLCAMAAQLRENIEHAYRHRRFAMHWNHLLFFDVWEQLRQGNALEPQEIRGILNAHGKRFQREKAGLWVHGRFGFEDSYRRDLIMSADLTNPSYLYQLGERVSTVELDLSSFMATLDEERIDKMARAYTQGFRKGFFRDGKDIVLKNIVGIRYHMGMERMIRRAVEYFEEDLHFIPFIQEIATTPVNRQYIYDHRFDMAVYFDSEFQTLRYEALEAELECNREIIAGYGGPAVVDSFGEVPFTPESKAQQIVFTSEQSQEYASFNTKLQALLAKYAPPNETSFTIIAFPLPTIGASFEAIFKETVAVNTLDTEQYEKVQQTIIDALDKGRAVYVRGAKGNETDITVQLPVINNPARETNFYNCVADVNIPVGEVFTSPKLEGTNGVLHLEEIYLEDLQYKNLRLVFQDGYIQDYSCSNFESEEDNKRYIEENLLFPHDTLPLGEFAIGTNTTAYKMARKYGIVHLLPILIVEKMGPHFAIGDTCYARSEDIPVYNPLDGKEIVARDNERSRLRKEDPAKAYTHKHTDITLPYESLGQISVLLDGGDAIDIIRGGRFVLRGTDLLNDALREQALEEKKEEQDERSTV</sequence>
<dbReference type="RefSeq" id="WP_177715752.1">
    <property type="nucleotide sequence ID" value="NZ_JACRSQ010000004.1"/>
</dbReference>
<dbReference type="GO" id="GO:0006508">
    <property type="term" value="P:proteolysis"/>
    <property type="evidence" value="ECO:0007669"/>
    <property type="project" value="InterPro"/>
</dbReference>
<proteinExistence type="predicted"/>